<keyword evidence="4" id="KW-1185">Reference proteome</keyword>
<protein>
    <recommendedName>
        <fullName evidence="2">Dienelactone hydrolase domain-containing protein</fullName>
    </recommendedName>
</protein>
<dbReference type="Pfam" id="PF01738">
    <property type="entry name" value="DLH"/>
    <property type="match status" value="1"/>
</dbReference>
<dbReference type="PANTHER" id="PTHR22946:SF0">
    <property type="entry name" value="DIENELACTONE HYDROLASE DOMAIN-CONTAINING PROTEIN"/>
    <property type="match status" value="1"/>
</dbReference>
<dbReference type="PANTHER" id="PTHR22946">
    <property type="entry name" value="DIENELACTONE HYDROLASE DOMAIN-CONTAINING PROTEIN-RELATED"/>
    <property type="match status" value="1"/>
</dbReference>
<evidence type="ECO:0000313" key="3">
    <source>
        <dbReference type="EMBL" id="MBL0888341.1"/>
    </source>
</evidence>
<reference evidence="3 4" key="1">
    <citation type="journal article" date="2021" name="Arch. Microbiol.">
        <title>Myceligenerans indicum sp. nov., an actinobacterium isolated from mangrove sediment of Sundarbans, India.</title>
        <authorList>
            <person name="Asha K."/>
            <person name="Bhadury P."/>
        </authorList>
    </citation>
    <scope>NUCLEOTIDE SEQUENCE [LARGE SCALE GENOMIC DNA]</scope>
    <source>
        <strain evidence="3 4">I2</strain>
    </source>
</reference>
<evidence type="ECO:0000313" key="4">
    <source>
        <dbReference type="Proteomes" id="UP000675409"/>
    </source>
</evidence>
<dbReference type="Gene3D" id="3.40.50.1820">
    <property type="entry name" value="alpha/beta hydrolase"/>
    <property type="match status" value="1"/>
</dbReference>
<comment type="caution">
    <text evidence="3">The sequence shown here is derived from an EMBL/GenBank/DDBJ whole genome shotgun (WGS) entry which is preliminary data.</text>
</comment>
<dbReference type="SUPFAM" id="SSF53474">
    <property type="entry name" value="alpha/beta-Hydrolases"/>
    <property type="match status" value="1"/>
</dbReference>
<dbReference type="EMBL" id="JABBYC010000052">
    <property type="protein sequence ID" value="MBL0888341.1"/>
    <property type="molecule type" value="Genomic_DNA"/>
</dbReference>
<dbReference type="Proteomes" id="UP000675409">
    <property type="component" value="Unassembled WGS sequence"/>
</dbReference>
<evidence type="ECO:0000256" key="1">
    <source>
        <dbReference type="ARBA" id="ARBA00008645"/>
    </source>
</evidence>
<accession>A0ABS1LPY5</accession>
<proteinExistence type="inferred from homology"/>
<dbReference type="InterPro" id="IPR029058">
    <property type="entry name" value="AB_hydrolase_fold"/>
</dbReference>
<dbReference type="InterPro" id="IPR002925">
    <property type="entry name" value="Dienelactn_hydro"/>
</dbReference>
<comment type="similarity">
    <text evidence="1">Belongs to the AB hydrolase superfamily.</text>
</comment>
<dbReference type="InterPro" id="IPR050261">
    <property type="entry name" value="FrsA_esterase"/>
</dbReference>
<gene>
    <name evidence="3" type="ORF">HGK34_18975</name>
</gene>
<sequence>MNDLLTPVQRDVRVRDVEYSHDGTLMIGALVATPGTRRAPGVLLVHDAFGLGDDMLARARRLAALGHPVFCADVWGERTQPRTEPEIGPLIGAMVTDRARWIARMTAAHKAAAAQPELHGEHLVALGYCFGGSSALEYLRSGARLVGAVGIHAGLDLLDPRAGWDAAHPGVSVLLCTGADDPMATPAQREALQAALTSAGIDWETDVYSGTVHAFTSPRAANSQRPDVTAHHPRSAARAWDATTRFLRDTLPA</sequence>
<dbReference type="RefSeq" id="WP_201850307.1">
    <property type="nucleotide sequence ID" value="NZ_JABBYC010000052.1"/>
</dbReference>
<name>A0ABS1LPY5_9MICO</name>
<organism evidence="3 4">
    <name type="scientific">Myceligenerans indicum</name>
    <dbReference type="NCBI Taxonomy" id="2593663"/>
    <lineage>
        <taxon>Bacteria</taxon>
        <taxon>Bacillati</taxon>
        <taxon>Actinomycetota</taxon>
        <taxon>Actinomycetes</taxon>
        <taxon>Micrococcales</taxon>
        <taxon>Promicromonosporaceae</taxon>
        <taxon>Myceligenerans</taxon>
    </lineage>
</organism>
<evidence type="ECO:0000259" key="2">
    <source>
        <dbReference type="Pfam" id="PF01738"/>
    </source>
</evidence>
<feature type="domain" description="Dienelactone hydrolase" evidence="2">
    <location>
        <begin position="27"/>
        <end position="249"/>
    </location>
</feature>